<comment type="caution">
    <text evidence="2">The sequence shown here is derived from an EMBL/GenBank/DDBJ whole genome shotgun (WGS) entry which is preliminary data.</text>
</comment>
<dbReference type="InterPro" id="IPR018723">
    <property type="entry name" value="DUF2254_membrane"/>
</dbReference>
<keyword evidence="1" id="KW-0812">Transmembrane</keyword>
<feature type="transmembrane region" description="Helical" evidence="1">
    <location>
        <begin position="109"/>
        <end position="129"/>
    </location>
</feature>
<evidence type="ECO:0000256" key="1">
    <source>
        <dbReference type="SAM" id="Phobius"/>
    </source>
</evidence>
<dbReference type="EMBL" id="JACBZF010000004">
    <property type="protein sequence ID" value="NYH96178.1"/>
    <property type="molecule type" value="Genomic_DNA"/>
</dbReference>
<proteinExistence type="predicted"/>
<reference evidence="2 3" key="1">
    <citation type="submission" date="2020-07" db="EMBL/GenBank/DDBJ databases">
        <title>Genomic Encyclopedia of Type Strains, Phase IV (KMG-IV): sequencing the most valuable type-strain genomes for metagenomic binning, comparative biology and taxonomic classification.</title>
        <authorList>
            <person name="Goeker M."/>
        </authorList>
    </citation>
    <scope>NUCLEOTIDE SEQUENCE [LARGE SCALE GENOMIC DNA]</scope>
    <source>
        <strain evidence="2 3">DSM 29043</strain>
    </source>
</reference>
<feature type="transmembrane region" description="Helical" evidence="1">
    <location>
        <begin position="16"/>
        <end position="37"/>
    </location>
</feature>
<keyword evidence="1" id="KW-1133">Transmembrane helix</keyword>
<feature type="transmembrane region" description="Helical" evidence="1">
    <location>
        <begin position="66"/>
        <end position="88"/>
    </location>
</feature>
<feature type="transmembrane region" description="Helical" evidence="1">
    <location>
        <begin position="149"/>
        <end position="173"/>
    </location>
</feature>
<evidence type="ECO:0000313" key="2">
    <source>
        <dbReference type="EMBL" id="NYH96178.1"/>
    </source>
</evidence>
<protein>
    <submittedName>
        <fullName evidence="2">Putative membrane protein</fullName>
    </submittedName>
</protein>
<dbReference type="Pfam" id="PF10011">
    <property type="entry name" value="DUF2254"/>
    <property type="match status" value="1"/>
</dbReference>
<dbReference type="RefSeq" id="WP_179408014.1">
    <property type="nucleotide sequence ID" value="NZ_BMGF01000004.1"/>
</dbReference>
<name>A0A7Y9Y011_9SPHN</name>
<keyword evidence="1" id="KW-0472">Membrane</keyword>
<keyword evidence="3" id="KW-1185">Reference proteome</keyword>
<evidence type="ECO:0000313" key="3">
    <source>
        <dbReference type="Proteomes" id="UP000522081"/>
    </source>
</evidence>
<dbReference type="AlphaFoldDB" id="A0A7Y9Y011"/>
<dbReference type="Proteomes" id="UP000522081">
    <property type="component" value="Unassembled WGS sequence"/>
</dbReference>
<accession>A0A7Y9Y011</accession>
<gene>
    <name evidence="2" type="ORF">FHS75_002510</name>
</gene>
<sequence length="444" mass="48026">MIARLRSIWFSINASYWFYPALFAAAGLVLAFGLVYVDRIWASEWLSTIEALTPARPDGASNMLTVLAGSMIGVASTVFSITIAAVAYASGTYGPRLLTNFMEDKGNQLSLATFIGTFVYAITVLRSVRSEDEAPIVLTGAAAQGPPGFVPQLSLLVAFGLMILSVAVLVYFLHHIPSSIRINTVLENIGKRLLAMIEHRFPDPNKGPAPEVDMPDGTAVLATSRGYIRLLEMQQLRELAEERGISIGLSVRAGDFVYPGITIAHLDCGDCDDDLAEAVRDCFALGGSRTPEQDLEFSIDELVEIAQRALSPGINDPFTAITAVHWLSAATAELGQRELRNPVRGEREEDDRLGALVPLQDDFDHFVARGFGATRSAIAASRLAALVTLDGLANAGRLIDDESRRATLLREAGLLLAQAEKSLTGPDLHEVRARHVLTKRALET</sequence>
<organism evidence="2 3">
    <name type="scientific">Novosphingobium marinum</name>
    <dbReference type="NCBI Taxonomy" id="1514948"/>
    <lineage>
        <taxon>Bacteria</taxon>
        <taxon>Pseudomonadati</taxon>
        <taxon>Pseudomonadota</taxon>
        <taxon>Alphaproteobacteria</taxon>
        <taxon>Sphingomonadales</taxon>
        <taxon>Sphingomonadaceae</taxon>
        <taxon>Novosphingobium</taxon>
    </lineage>
</organism>